<organism evidence="2 3">
    <name type="scientific">Frankia canadensis</name>
    <dbReference type="NCBI Taxonomy" id="1836972"/>
    <lineage>
        <taxon>Bacteria</taxon>
        <taxon>Bacillati</taxon>
        <taxon>Actinomycetota</taxon>
        <taxon>Actinomycetes</taxon>
        <taxon>Frankiales</taxon>
        <taxon>Frankiaceae</taxon>
        <taxon>Frankia</taxon>
    </lineage>
</organism>
<dbReference type="Proteomes" id="UP000234331">
    <property type="component" value="Unassembled WGS sequence"/>
</dbReference>
<keyword evidence="3" id="KW-1185">Reference proteome</keyword>
<protein>
    <submittedName>
        <fullName evidence="2">Uncharacterized protein</fullName>
    </submittedName>
</protein>
<feature type="region of interest" description="Disordered" evidence="1">
    <location>
        <begin position="1"/>
        <end position="25"/>
    </location>
</feature>
<sequence length="69" mass="7563">MAEAHAELGGPPGPECVTCGQRPAEDTQCRACREDRQRRSREEFAAWWSQLTRHAGGGAGGRAGRWRSP</sequence>
<name>A0A2I2L0G2_9ACTN</name>
<accession>A0A2I2L0G2</accession>
<evidence type="ECO:0000313" key="3">
    <source>
        <dbReference type="Proteomes" id="UP000234331"/>
    </source>
</evidence>
<dbReference type="AlphaFoldDB" id="A0A2I2L0G2"/>
<reference evidence="2 3" key="1">
    <citation type="submission" date="2017-06" db="EMBL/GenBank/DDBJ databases">
        <authorList>
            <person name="Kim H.J."/>
            <person name="Triplett B.A."/>
        </authorList>
    </citation>
    <scope>NUCLEOTIDE SEQUENCE [LARGE SCALE GENOMIC DNA]</scope>
    <source>
        <strain evidence="2">FRACA_ARgP5</strain>
    </source>
</reference>
<gene>
    <name evidence="2" type="ORF">FRACA_70028</name>
</gene>
<evidence type="ECO:0000256" key="1">
    <source>
        <dbReference type="SAM" id="MobiDB-lite"/>
    </source>
</evidence>
<dbReference type="EMBL" id="FZMO01000536">
    <property type="protein sequence ID" value="SNQ51412.1"/>
    <property type="molecule type" value="Genomic_DNA"/>
</dbReference>
<proteinExistence type="predicted"/>
<evidence type="ECO:0000313" key="2">
    <source>
        <dbReference type="EMBL" id="SNQ51412.1"/>
    </source>
</evidence>